<dbReference type="PRINTS" id="PR01415">
    <property type="entry name" value="ANKYRIN"/>
</dbReference>
<evidence type="ECO:0000256" key="2">
    <source>
        <dbReference type="ARBA" id="ARBA00023043"/>
    </source>
</evidence>
<dbReference type="Pfam" id="PF12796">
    <property type="entry name" value="Ank_2"/>
    <property type="match status" value="1"/>
</dbReference>
<keyword evidence="5" id="KW-1185">Reference proteome</keyword>
<protein>
    <submittedName>
        <fullName evidence="4">Ankyrin repeat domain-containing protein</fullName>
    </submittedName>
</protein>
<organism evidence="4 5">
    <name type="scientific">Paenibacillus glycinis</name>
    <dbReference type="NCBI Taxonomy" id="2697035"/>
    <lineage>
        <taxon>Bacteria</taxon>
        <taxon>Bacillati</taxon>
        <taxon>Bacillota</taxon>
        <taxon>Bacilli</taxon>
        <taxon>Bacillales</taxon>
        <taxon>Paenibacillaceae</taxon>
        <taxon>Paenibacillus</taxon>
    </lineage>
</organism>
<evidence type="ECO:0000313" key="5">
    <source>
        <dbReference type="Proteomes" id="UP000665561"/>
    </source>
</evidence>
<reference evidence="4 5" key="1">
    <citation type="submission" date="2020-01" db="EMBL/GenBank/DDBJ databases">
        <title>Paenibacillus soybeanensis sp. nov. isolated from the nodules of soybean (Glycine max(L.) Merr).</title>
        <authorList>
            <person name="Wang H."/>
        </authorList>
    </citation>
    <scope>NUCLEOTIDE SEQUENCE [LARGE SCALE GENOMIC DNA]</scope>
    <source>
        <strain evidence="4 5">T1</strain>
    </source>
</reference>
<evidence type="ECO:0000256" key="3">
    <source>
        <dbReference type="PROSITE-ProRule" id="PRU00023"/>
    </source>
</evidence>
<gene>
    <name evidence="4" type="ORF">GT019_24660</name>
</gene>
<dbReference type="InterPro" id="IPR050745">
    <property type="entry name" value="Multifunctional_regulatory"/>
</dbReference>
<name>A0ABW9XWL2_9BACL</name>
<dbReference type="SMART" id="SM00248">
    <property type="entry name" value="ANK"/>
    <property type="match status" value="5"/>
</dbReference>
<dbReference type="InterPro" id="IPR002110">
    <property type="entry name" value="Ankyrin_rpt"/>
</dbReference>
<dbReference type="RefSeq" id="WP_161746099.1">
    <property type="nucleotide sequence ID" value="NZ_JAAAMV010000025.1"/>
</dbReference>
<accession>A0ABW9XWL2</accession>
<evidence type="ECO:0000313" key="4">
    <source>
        <dbReference type="EMBL" id="NBD27076.1"/>
    </source>
</evidence>
<dbReference type="EMBL" id="JAAAMV010000025">
    <property type="protein sequence ID" value="NBD27076.1"/>
    <property type="molecule type" value="Genomic_DNA"/>
</dbReference>
<dbReference type="PROSITE" id="PS50297">
    <property type="entry name" value="ANK_REP_REGION"/>
    <property type="match status" value="2"/>
</dbReference>
<dbReference type="Gene3D" id="1.25.40.20">
    <property type="entry name" value="Ankyrin repeat-containing domain"/>
    <property type="match status" value="2"/>
</dbReference>
<dbReference type="PROSITE" id="PS50088">
    <property type="entry name" value="ANK_REPEAT"/>
    <property type="match status" value="4"/>
</dbReference>
<keyword evidence="2 3" id="KW-0040">ANK repeat</keyword>
<sequence>MSPKKKSMVLSIRLDETALAAVDLLVESGLESNRSRAATHLLNAGIGASEELLRKARSLANQVTQLRSEMVEAVKAGQAEKVSALLDRDPGLANARNDSGETAVLMAAYFRSTAIKEMLLDHGAELSVYEAAAVGSTARVAEWLARSPELLGSLSGDGYTLLGLAAHFGSEETARYLLDQGADVNARSRDGKLDNLAIHAAIAGNYEPIVKLLLARGADVSAACEGTWRRGFTALHVAAYFGRSGMIPLLLEAGADRAARTDAGQTAAELAVTREHPETAALLQA</sequence>
<dbReference type="Proteomes" id="UP000665561">
    <property type="component" value="Unassembled WGS sequence"/>
</dbReference>
<feature type="repeat" description="ANK" evidence="3">
    <location>
        <begin position="99"/>
        <end position="131"/>
    </location>
</feature>
<evidence type="ECO:0000256" key="1">
    <source>
        <dbReference type="ARBA" id="ARBA00022737"/>
    </source>
</evidence>
<dbReference type="PANTHER" id="PTHR24189:SF50">
    <property type="entry name" value="ANKYRIN REPEAT AND SOCS BOX PROTEIN 2"/>
    <property type="match status" value="1"/>
</dbReference>
<dbReference type="InterPro" id="IPR036770">
    <property type="entry name" value="Ankyrin_rpt-contain_sf"/>
</dbReference>
<dbReference type="SUPFAM" id="SSF48403">
    <property type="entry name" value="Ankyrin repeat"/>
    <property type="match status" value="1"/>
</dbReference>
<proteinExistence type="predicted"/>
<comment type="caution">
    <text evidence="4">The sequence shown here is derived from an EMBL/GenBank/DDBJ whole genome shotgun (WGS) entry which is preliminary data.</text>
</comment>
<dbReference type="PANTHER" id="PTHR24189">
    <property type="entry name" value="MYOTROPHIN"/>
    <property type="match status" value="1"/>
</dbReference>
<keyword evidence="1" id="KW-0677">Repeat</keyword>
<dbReference type="Pfam" id="PF13857">
    <property type="entry name" value="Ank_5"/>
    <property type="match status" value="1"/>
</dbReference>
<feature type="repeat" description="ANK" evidence="3">
    <location>
        <begin position="230"/>
        <end position="262"/>
    </location>
</feature>
<feature type="repeat" description="ANK" evidence="3">
    <location>
        <begin position="193"/>
        <end position="225"/>
    </location>
</feature>
<feature type="repeat" description="ANK" evidence="3">
    <location>
        <begin position="157"/>
        <end position="189"/>
    </location>
</feature>